<evidence type="ECO:0000313" key="2">
    <source>
        <dbReference type="EMBL" id="OKL61547.1"/>
    </source>
</evidence>
<feature type="region of interest" description="Disordered" evidence="1">
    <location>
        <begin position="79"/>
        <end position="98"/>
    </location>
</feature>
<feature type="compositionally biased region" description="Basic and acidic residues" evidence="1">
    <location>
        <begin position="145"/>
        <end position="158"/>
    </location>
</feature>
<dbReference type="RefSeq" id="XP_020121668.1">
    <property type="nucleotide sequence ID" value="XM_020265750.1"/>
</dbReference>
<feature type="region of interest" description="Disordered" evidence="1">
    <location>
        <begin position="1"/>
        <end position="32"/>
    </location>
</feature>
<name>A0A225B6L4_TALAT</name>
<comment type="caution">
    <text evidence="2">The sequence shown here is derived from an EMBL/GenBank/DDBJ whole genome shotgun (WGS) entry which is preliminary data.</text>
</comment>
<feature type="compositionally biased region" description="Low complexity" evidence="1">
    <location>
        <begin position="107"/>
        <end position="123"/>
    </location>
</feature>
<feature type="region of interest" description="Disordered" evidence="1">
    <location>
        <begin position="106"/>
        <end position="158"/>
    </location>
</feature>
<protein>
    <submittedName>
        <fullName evidence="2">Uncharacterized protein</fullName>
    </submittedName>
</protein>
<evidence type="ECO:0000313" key="3">
    <source>
        <dbReference type="Proteomes" id="UP000214365"/>
    </source>
</evidence>
<dbReference type="GeneID" id="31003204"/>
<evidence type="ECO:0000256" key="1">
    <source>
        <dbReference type="SAM" id="MobiDB-lite"/>
    </source>
</evidence>
<dbReference type="EMBL" id="LFMY01000004">
    <property type="protein sequence ID" value="OKL61547.1"/>
    <property type="molecule type" value="Genomic_DNA"/>
</dbReference>
<proteinExistence type="predicted"/>
<sequence>MSNRREDTPASYFSPTSWPHPETIRSPSSKSGRIPISETAAYSWLRVEKIMELSIQVLFMFSRPYGMGISIVRTESNTYVPQQPESESLEYPTSSENQANYLTRIKSSSSSVSSLSTNDNTSSAQDRAVGKADPKPTLPTNLLTSERERDEESQFRHR</sequence>
<organism evidence="2 3">
    <name type="scientific">Talaromyces atroroseus</name>
    <dbReference type="NCBI Taxonomy" id="1441469"/>
    <lineage>
        <taxon>Eukaryota</taxon>
        <taxon>Fungi</taxon>
        <taxon>Dikarya</taxon>
        <taxon>Ascomycota</taxon>
        <taxon>Pezizomycotina</taxon>
        <taxon>Eurotiomycetes</taxon>
        <taxon>Eurotiomycetidae</taxon>
        <taxon>Eurotiales</taxon>
        <taxon>Trichocomaceae</taxon>
        <taxon>Talaromyces</taxon>
        <taxon>Talaromyces sect. Trachyspermi</taxon>
    </lineage>
</organism>
<dbReference type="OrthoDB" id="10593989at2759"/>
<keyword evidence="3" id="KW-1185">Reference proteome</keyword>
<gene>
    <name evidence="2" type="ORF">UA08_03449</name>
</gene>
<accession>A0A225B6L4</accession>
<dbReference type="Proteomes" id="UP000214365">
    <property type="component" value="Unassembled WGS sequence"/>
</dbReference>
<dbReference type="AlphaFoldDB" id="A0A225B6L4"/>
<reference evidence="2 3" key="1">
    <citation type="submission" date="2015-06" db="EMBL/GenBank/DDBJ databases">
        <title>Talaromyces atroroseus IBT 11181 draft genome.</title>
        <authorList>
            <person name="Rasmussen K.B."/>
            <person name="Rasmussen S."/>
            <person name="Petersen B."/>
            <person name="Sicheritz-Ponten T."/>
            <person name="Mortensen U.H."/>
            <person name="Thrane U."/>
        </authorList>
    </citation>
    <scope>NUCLEOTIDE SEQUENCE [LARGE SCALE GENOMIC DNA]</scope>
    <source>
        <strain evidence="2 3">IBT 11181</strain>
    </source>
</reference>